<protein>
    <recommendedName>
        <fullName evidence="3">BTB domain-containing protein</fullName>
    </recommendedName>
</protein>
<accession>A0A9P9DW26</accession>
<dbReference type="AlphaFoldDB" id="A0A9P9DW26"/>
<evidence type="ECO:0008006" key="3">
    <source>
        <dbReference type="Google" id="ProtNLM"/>
    </source>
</evidence>
<dbReference type="OrthoDB" id="5275938at2759"/>
<sequence>MATTEIKPSFAPPLDGPETTILDPDGDLHLLVGPERHVVIVCSRSLRRTSAVWKTMLFGNFAEAKSKAGEEWVIRLPDDRSEPALAVLAIIHNRFDLVPAIPTAMELYQILVITEKYDMTEITRPWARQWIDYVQQTTRPILAWIAWELGESNIFNRAVDTLAVTCGLNEEGQLVTEKGALLAQAKYDALRPTDILEHILTIRLDILGKMLSPLRNLVNNLKKSKSKCCKTCAMTNLGSLTISAADCNLDPLPMSASDYRGSVVELEEKFDKLSMVSSHDGPNSVDPLPAVRSLVKLAVENRHHATPAFYLEHMESQRKKSGILV</sequence>
<keyword evidence="2" id="KW-1185">Reference proteome</keyword>
<evidence type="ECO:0000313" key="2">
    <source>
        <dbReference type="Proteomes" id="UP000717696"/>
    </source>
</evidence>
<dbReference type="Proteomes" id="UP000717696">
    <property type="component" value="Unassembled WGS sequence"/>
</dbReference>
<gene>
    <name evidence="1" type="ORF">B0J13DRAFT_627915</name>
</gene>
<comment type="caution">
    <text evidence="1">The sequence shown here is derived from an EMBL/GenBank/DDBJ whole genome shotgun (WGS) entry which is preliminary data.</text>
</comment>
<dbReference type="EMBL" id="JAGMUU010000023">
    <property type="protein sequence ID" value="KAH7126323.1"/>
    <property type="molecule type" value="Genomic_DNA"/>
</dbReference>
<organism evidence="1 2">
    <name type="scientific">Dactylonectria estremocensis</name>
    <dbReference type="NCBI Taxonomy" id="1079267"/>
    <lineage>
        <taxon>Eukaryota</taxon>
        <taxon>Fungi</taxon>
        <taxon>Dikarya</taxon>
        <taxon>Ascomycota</taxon>
        <taxon>Pezizomycotina</taxon>
        <taxon>Sordariomycetes</taxon>
        <taxon>Hypocreomycetidae</taxon>
        <taxon>Hypocreales</taxon>
        <taxon>Nectriaceae</taxon>
        <taxon>Dactylonectria</taxon>
    </lineage>
</organism>
<reference evidence="1" key="1">
    <citation type="journal article" date="2021" name="Nat. Commun.">
        <title>Genetic determinants of endophytism in the Arabidopsis root mycobiome.</title>
        <authorList>
            <person name="Mesny F."/>
            <person name="Miyauchi S."/>
            <person name="Thiergart T."/>
            <person name="Pickel B."/>
            <person name="Atanasova L."/>
            <person name="Karlsson M."/>
            <person name="Huettel B."/>
            <person name="Barry K.W."/>
            <person name="Haridas S."/>
            <person name="Chen C."/>
            <person name="Bauer D."/>
            <person name="Andreopoulos W."/>
            <person name="Pangilinan J."/>
            <person name="LaButti K."/>
            <person name="Riley R."/>
            <person name="Lipzen A."/>
            <person name="Clum A."/>
            <person name="Drula E."/>
            <person name="Henrissat B."/>
            <person name="Kohler A."/>
            <person name="Grigoriev I.V."/>
            <person name="Martin F.M."/>
            <person name="Hacquard S."/>
        </authorList>
    </citation>
    <scope>NUCLEOTIDE SEQUENCE</scope>
    <source>
        <strain evidence="1">MPI-CAGE-AT-0021</strain>
    </source>
</reference>
<evidence type="ECO:0000313" key="1">
    <source>
        <dbReference type="EMBL" id="KAH7126323.1"/>
    </source>
</evidence>
<name>A0A9P9DW26_9HYPO</name>
<proteinExistence type="predicted"/>